<name>A0ABC8UQW3_9AQUA</name>
<dbReference type="AlphaFoldDB" id="A0ABC8UQW3"/>
<evidence type="ECO:0000256" key="1">
    <source>
        <dbReference type="SAM" id="MobiDB-lite"/>
    </source>
</evidence>
<dbReference type="EMBL" id="CAUOFW020008614">
    <property type="protein sequence ID" value="CAK9183357.1"/>
    <property type="molecule type" value="Genomic_DNA"/>
</dbReference>
<sequence length="105" mass="11700">MEDLLDGQTEAPEGVEDLPVDVIEFKRTSDIRLAATKDPDSTEYSSSFADTTSRNENCSELSDAEAESQFYDENSLASAFDGFSSVFPLRSQQNYRPVCLDQILM</sequence>
<evidence type="ECO:0000313" key="2">
    <source>
        <dbReference type="EMBL" id="CAK9183357.1"/>
    </source>
</evidence>
<reference evidence="2 3" key="1">
    <citation type="submission" date="2024-02" db="EMBL/GenBank/DDBJ databases">
        <authorList>
            <person name="Vignale AGUSTIN F."/>
            <person name="Sosa J E."/>
            <person name="Modenutti C."/>
        </authorList>
    </citation>
    <scope>NUCLEOTIDE SEQUENCE [LARGE SCALE GENOMIC DNA]</scope>
</reference>
<organism evidence="2 3">
    <name type="scientific">Ilex paraguariensis</name>
    <name type="common">yerba mate</name>
    <dbReference type="NCBI Taxonomy" id="185542"/>
    <lineage>
        <taxon>Eukaryota</taxon>
        <taxon>Viridiplantae</taxon>
        <taxon>Streptophyta</taxon>
        <taxon>Embryophyta</taxon>
        <taxon>Tracheophyta</taxon>
        <taxon>Spermatophyta</taxon>
        <taxon>Magnoliopsida</taxon>
        <taxon>eudicotyledons</taxon>
        <taxon>Gunneridae</taxon>
        <taxon>Pentapetalae</taxon>
        <taxon>asterids</taxon>
        <taxon>campanulids</taxon>
        <taxon>Aquifoliales</taxon>
        <taxon>Aquifoliaceae</taxon>
        <taxon>Ilex</taxon>
    </lineage>
</organism>
<accession>A0ABC8UQW3</accession>
<feature type="region of interest" description="Disordered" evidence="1">
    <location>
        <begin position="34"/>
        <end position="56"/>
    </location>
</feature>
<protein>
    <submittedName>
        <fullName evidence="2">Uncharacterized protein</fullName>
    </submittedName>
</protein>
<keyword evidence="3" id="KW-1185">Reference proteome</keyword>
<evidence type="ECO:0000313" key="3">
    <source>
        <dbReference type="Proteomes" id="UP001642360"/>
    </source>
</evidence>
<comment type="caution">
    <text evidence="2">The sequence shown here is derived from an EMBL/GenBank/DDBJ whole genome shotgun (WGS) entry which is preliminary data.</text>
</comment>
<dbReference type="Proteomes" id="UP001642360">
    <property type="component" value="Unassembled WGS sequence"/>
</dbReference>
<dbReference type="PANTHER" id="PTHR34057">
    <property type="entry name" value="ELONGATION FACTOR"/>
    <property type="match status" value="1"/>
</dbReference>
<proteinExistence type="predicted"/>
<dbReference type="PANTHER" id="PTHR34057:SF1">
    <property type="entry name" value="ELONGATION FACTOR"/>
    <property type="match status" value="1"/>
</dbReference>
<feature type="compositionally biased region" description="Polar residues" evidence="1">
    <location>
        <begin position="42"/>
        <end position="56"/>
    </location>
</feature>
<gene>
    <name evidence="2" type="ORF">ILEXP_LOCUS53620</name>
</gene>